<comment type="caution">
    <text evidence="1">The sequence shown here is derived from an EMBL/GenBank/DDBJ whole genome shotgun (WGS) entry which is preliminary data.</text>
</comment>
<evidence type="ECO:0000313" key="2">
    <source>
        <dbReference type="Proteomes" id="UP001208570"/>
    </source>
</evidence>
<reference evidence="1" key="1">
    <citation type="journal article" date="2023" name="Mol. Biol. Evol.">
        <title>Third-Generation Sequencing Reveals the Adaptive Role of the Epigenome in Three Deep-Sea Polychaetes.</title>
        <authorList>
            <person name="Perez M."/>
            <person name="Aroh O."/>
            <person name="Sun Y."/>
            <person name="Lan Y."/>
            <person name="Juniper S.K."/>
            <person name="Young C.R."/>
            <person name="Angers B."/>
            <person name="Qian P.Y."/>
        </authorList>
    </citation>
    <scope>NUCLEOTIDE SEQUENCE</scope>
    <source>
        <strain evidence="1">P08H-3</strain>
    </source>
</reference>
<protein>
    <submittedName>
        <fullName evidence="1">Uncharacterized protein</fullName>
    </submittedName>
</protein>
<dbReference type="EMBL" id="JAODUP010000152">
    <property type="protein sequence ID" value="KAK2159461.1"/>
    <property type="molecule type" value="Genomic_DNA"/>
</dbReference>
<dbReference type="PANTHER" id="PTHR33198">
    <property type="entry name" value="ANK_REP_REGION DOMAIN-CONTAINING PROTEIN-RELATED"/>
    <property type="match status" value="1"/>
</dbReference>
<gene>
    <name evidence="1" type="ORF">LSH36_152g00002</name>
</gene>
<dbReference type="PANTHER" id="PTHR33198:SF19">
    <property type="entry name" value="CCHC-TYPE DOMAIN-CONTAINING PROTEIN"/>
    <property type="match status" value="1"/>
</dbReference>
<keyword evidence="2" id="KW-1185">Reference proteome</keyword>
<proteinExistence type="predicted"/>
<dbReference type="Proteomes" id="UP001208570">
    <property type="component" value="Unassembled WGS sequence"/>
</dbReference>
<sequence>MSRAAAEDGSPWTPNFSGIKTPHELTLKENWKLFKGRWNNYTLLTGMNKQDRALFENCLADDAVKLLNGFSFERPEYMRTVKEIITKFEEYAIGDVNDTMERFLFNGRAQHEGEDFENFLSYIPIRAQTCKFCDMCEDSMIRGRIVLGVNSEETERRWNRILYTEYKLTIEKEETESKCVNANVLPYEGTLSMLNMNAHKPAGICRMTIRNPKNGKQYSVPFVVCENDKQPIIGYKTSVQMQLIKIEDVNYDVIASVNTNEDMFTTMFNGQLGKLPGTQQLRLKPAVQPVVMASRRVPISIRKI</sequence>
<evidence type="ECO:0000313" key="1">
    <source>
        <dbReference type="EMBL" id="KAK2159461.1"/>
    </source>
</evidence>
<dbReference type="AlphaFoldDB" id="A0AAD9N8Z4"/>
<organism evidence="1 2">
    <name type="scientific">Paralvinella palmiformis</name>
    <dbReference type="NCBI Taxonomy" id="53620"/>
    <lineage>
        <taxon>Eukaryota</taxon>
        <taxon>Metazoa</taxon>
        <taxon>Spiralia</taxon>
        <taxon>Lophotrochozoa</taxon>
        <taxon>Annelida</taxon>
        <taxon>Polychaeta</taxon>
        <taxon>Sedentaria</taxon>
        <taxon>Canalipalpata</taxon>
        <taxon>Terebellida</taxon>
        <taxon>Terebelliformia</taxon>
        <taxon>Alvinellidae</taxon>
        <taxon>Paralvinella</taxon>
    </lineage>
</organism>
<accession>A0AAD9N8Z4</accession>
<name>A0AAD9N8Z4_9ANNE</name>